<name>A0A7W5JZG8_9ACTN</name>
<dbReference type="Pfam" id="PF16859">
    <property type="entry name" value="TetR_C_11"/>
    <property type="match status" value="1"/>
</dbReference>
<dbReference type="InterPro" id="IPR001647">
    <property type="entry name" value="HTH_TetR"/>
</dbReference>
<evidence type="ECO:0000256" key="2">
    <source>
        <dbReference type="ARBA" id="ARBA00023125"/>
    </source>
</evidence>
<dbReference type="Proteomes" id="UP000565572">
    <property type="component" value="Unassembled WGS sequence"/>
</dbReference>
<gene>
    <name evidence="6" type="ORF">FHX39_004157</name>
</gene>
<dbReference type="InterPro" id="IPR011075">
    <property type="entry name" value="TetR_C"/>
</dbReference>
<evidence type="ECO:0000259" key="5">
    <source>
        <dbReference type="PROSITE" id="PS50977"/>
    </source>
</evidence>
<keyword evidence="3" id="KW-0804">Transcription</keyword>
<keyword evidence="1" id="KW-0805">Transcription regulation</keyword>
<dbReference type="SUPFAM" id="SSF46689">
    <property type="entry name" value="Homeodomain-like"/>
    <property type="match status" value="1"/>
</dbReference>
<keyword evidence="7" id="KW-1185">Reference proteome</keyword>
<dbReference type="PROSITE" id="PS50977">
    <property type="entry name" value="HTH_TETR_2"/>
    <property type="match status" value="1"/>
</dbReference>
<reference evidence="6 7" key="1">
    <citation type="submission" date="2020-08" db="EMBL/GenBank/DDBJ databases">
        <title>Sequencing the genomes of 1000 actinobacteria strains.</title>
        <authorList>
            <person name="Klenk H.-P."/>
        </authorList>
    </citation>
    <scope>NUCLEOTIDE SEQUENCE [LARGE SCALE GENOMIC DNA]</scope>
    <source>
        <strain evidence="6 7">DSM 11053</strain>
    </source>
</reference>
<proteinExistence type="predicted"/>
<sequence length="202" mass="21409">MTDDEPRPVRGRPVSQRSRQAALDAAATLLAERGYAAFTVDEVARRSRVGKATLYRHWPDGFGLAVEAYGAAVTDRVPVLDSGDVVADLTDQVVRLAEFYASERGRVGVELIAASVSAPRGAERLRDSFFGRRRAETTTLVERGQTEGSLSTDLSATLVVDVVFGAVVFRLLNGLGPLDPAEARAVAEVVVAAVATRPGSGA</sequence>
<feature type="domain" description="HTH tetR-type" evidence="5">
    <location>
        <begin position="16"/>
        <end position="76"/>
    </location>
</feature>
<dbReference type="Gene3D" id="1.10.357.10">
    <property type="entry name" value="Tetracycline Repressor, domain 2"/>
    <property type="match status" value="1"/>
</dbReference>
<dbReference type="GO" id="GO:0000976">
    <property type="term" value="F:transcription cis-regulatory region binding"/>
    <property type="evidence" value="ECO:0007669"/>
    <property type="project" value="TreeGrafter"/>
</dbReference>
<dbReference type="PANTHER" id="PTHR30055:SF148">
    <property type="entry name" value="TETR-FAMILY TRANSCRIPTIONAL REGULATOR"/>
    <property type="match status" value="1"/>
</dbReference>
<dbReference type="SUPFAM" id="SSF48498">
    <property type="entry name" value="Tetracyclin repressor-like, C-terminal domain"/>
    <property type="match status" value="1"/>
</dbReference>
<dbReference type="RefSeq" id="WP_183342809.1">
    <property type="nucleotide sequence ID" value="NZ_JACHZG010000018.1"/>
</dbReference>
<comment type="caution">
    <text evidence="6">The sequence shown here is derived from an EMBL/GenBank/DDBJ whole genome shotgun (WGS) entry which is preliminary data.</text>
</comment>
<dbReference type="InterPro" id="IPR009057">
    <property type="entry name" value="Homeodomain-like_sf"/>
</dbReference>
<dbReference type="PANTHER" id="PTHR30055">
    <property type="entry name" value="HTH-TYPE TRANSCRIPTIONAL REGULATOR RUTR"/>
    <property type="match status" value="1"/>
</dbReference>
<dbReference type="PRINTS" id="PR00455">
    <property type="entry name" value="HTHTETR"/>
</dbReference>
<dbReference type="InterPro" id="IPR050109">
    <property type="entry name" value="HTH-type_TetR-like_transc_reg"/>
</dbReference>
<dbReference type="Pfam" id="PF00440">
    <property type="entry name" value="TetR_N"/>
    <property type="match status" value="1"/>
</dbReference>
<organism evidence="6 7">
    <name type="scientific">Microlunatus antarcticus</name>
    <dbReference type="NCBI Taxonomy" id="53388"/>
    <lineage>
        <taxon>Bacteria</taxon>
        <taxon>Bacillati</taxon>
        <taxon>Actinomycetota</taxon>
        <taxon>Actinomycetes</taxon>
        <taxon>Propionibacteriales</taxon>
        <taxon>Propionibacteriaceae</taxon>
        <taxon>Microlunatus</taxon>
    </lineage>
</organism>
<dbReference type="InterPro" id="IPR036271">
    <property type="entry name" value="Tet_transcr_reg_TetR-rel_C_sf"/>
</dbReference>
<evidence type="ECO:0000313" key="6">
    <source>
        <dbReference type="EMBL" id="MBB3329159.1"/>
    </source>
</evidence>
<dbReference type="GO" id="GO:0003700">
    <property type="term" value="F:DNA-binding transcription factor activity"/>
    <property type="evidence" value="ECO:0007669"/>
    <property type="project" value="TreeGrafter"/>
</dbReference>
<evidence type="ECO:0000256" key="1">
    <source>
        <dbReference type="ARBA" id="ARBA00023015"/>
    </source>
</evidence>
<dbReference type="AlphaFoldDB" id="A0A7W5JZG8"/>
<feature type="DNA-binding region" description="H-T-H motif" evidence="4">
    <location>
        <begin position="39"/>
        <end position="58"/>
    </location>
</feature>
<dbReference type="Gene3D" id="1.10.10.60">
    <property type="entry name" value="Homeodomain-like"/>
    <property type="match status" value="1"/>
</dbReference>
<evidence type="ECO:0000256" key="4">
    <source>
        <dbReference type="PROSITE-ProRule" id="PRU00335"/>
    </source>
</evidence>
<accession>A0A7W5JZG8</accession>
<keyword evidence="2 4" id="KW-0238">DNA-binding</keyword>
<evidence type="ECO:0000313" key="7">
    <source>
        <dbReference type="Proteomes" id="UP000565572"/>
    </source>
</evidence>
<protein>
    <submittedName>
        <fullName evidence="6">AcrR family transcriptional regulator</fullName>
    </submittedName>
</protein>
<dbReference type="EMBL" id="JACHZG010000018">
    <property type="protein sequence ID" value="MBB3329159.1"/>
    <property type="molecule type" value="Genomic_DNA"/>
</dbReference>
<evidence type="ECO:0000256" key="3">
    <source>
        <dbReference type="ARBA" id="ARBA00023163"/>
    </source>
</evidence>